<dbReference type="GO" id="GO:0031335">
    <property type="term" value="P:regulation of sulfur amino acid metabolic process"/>
    <property type="evidence" value="ECO:0007669"/>
    <property type="project" value="EnsemblFungi"/>
</dbReference>
<feature type="domain" description="F-box" evidence="1">
    <location>
        <begin position="32"/>
        <end position="78"/>
    </location>
</feature>
<sequence length="689" mass="77788">MRRLQLFKGNRATRCQEDGSCSRTAARRSAQTVGLLDLPPAALERIAQFLDKQGVRALGMASKALYEGVCHKLLYRNVTIESKKQLLKFNATLASSLRALCVGDSITRGQWHADTVLCIEFVNPESNDSLPSSYGSFNQGTAHTLYGSSVFSGFQRKCYAQRPSRINLDGLSNKHILSMFGHNDPDAHFDCLESEYVQYTYLELMVAALDRLSKLQRVILSDIAPSFVVPIRFSVLNDGSAAFAKLVENPKRSMTREDLRDFKLSSTWLKEYKKKYRNLPSYRTVELRAARCKAPVNLRPSLLCCFGTFQELILSNFALSNESFDTPFEYLPMQLIEGSKGVWDLSSPASSLVLDACYVLPGSGIMSGLHSYFAQVSHLALFGIRSLCDILLCRCLPALCELSIDCASKCFLSHEPVESDYYTGAAFEFNAQDNESTVETLVERIAPLTLLAPPPTTAVVILLNHGILNRSMHSYPRKAGTITTEQEKYFTSFGISKFYYSFHYFKSLWDRISNENINLKLINVSFTNVCPLEPQEFWQRFRNYQNDDQATISGIISIHSPAFASITRNTWDSDFIEHYLSYFNANEEIDITSSPASYQDNGDTAIVDPSMLNNYHDLKMFKDIPDANFWFFLNIVSGFKSVDFHVCDVNVLFGSFDWERMLGPILLGRKPLKIKDCRGNIRFSYDPCG</sequence>
<evidence type="ECO:0000313" key="2">
    <source>
        <dbReference type="EMBL" id="AAS51746.2"/>
    </source>
</evidence>
<evidence type="ECO:0000259" key="1">
    <source>
        <dbReference type="PROSITE" id="PS50181"/>
    </source>
</evidence>
<reference evidence="2 3" key="1">
    <citation type="journal article" date="2004" name="Science">
        <title>The Ashbya gossypii genome as a tool for mapping the ancient Saccharomyces cerevisiae genome.</title>
        <authorList>
            <person name="Dietrich F.S."/>
            <person name="Voegeli S."/>
            <person name="Brachat S."/>
            <person name="Lerch A."/>
            <person name="Gates K."/>
            <person name="Steiner S."/>
            <person name="Mohr C."/>
            <person name="Pohlmann R."/>
            <person name="Luedi P."/>
            <person name="Choi S."/>
            <person name="Wing R.A."/>
            <person name="Flavier A."/>
            <person name="Gaffney T.D."/>
            <person name="Philippsen P."/>
        </authorList>
    </citation>
    <scope>NUCLEOTIDE SEQUENCE [LARGE SCALE GENOMIC DNA]</scope>
    <source>
        <strain evidence="3">ATCC 10895 / CBS 109.51 / FGSC 9923 / NRRL Y-1056</strain>
    </source>
</reference>
<dbReference type="OMA" id="FKIPLWY"/>
<dbReference type="AlphaFoldDB" id="Q75AU4"/>
<dbReference type="GO" id="GO:0030163">
    <property type="term" value="P:protein catabolic process"/>
    <property type="evidence" value="ECO:0007669"/>
    <property type="project" value="EnsemblFungi"/>
</dbReference>
<reference evidence="3" key="2">
    <citation type="journal article" date="2013" name="G3 (Bethesda)">
        <title>Genomes of Ashbya fungi isolated from insects reveal four mating-type loci, numerous translocations, lack of transposons, and distinct gene duplications.</title>
        <authorList>
            <person name="Dietrich F.S."/>
            <person name="Voegeli S."/>
            <person name="Kuo S."/>
            <person name="Philippsen P."/>
        </authorList>
    </citation>
    <scope>GENOME REANNOTATION</scope>
    <source>
        <strain evidence="3">ATCC 10895 / CBS 109.51 / FGSC 9923 / NRRL Y-1056</strain>
    </source>
</reference>
<name>Q75AU4_EREGS</name>
<dbReference type="GeneID" id="4620064"/>
<dbReference type="STRING" id="284811.Q75AU4"/>
<accession>Q75AU4</accession>
<dbReference type="OrthoDB" id="4032719at2759"/>
<keyword evidence="3" id="KW-1185">Reference proteome</keyword>
<protein>
    <submittedName>
        <fullName evidence="2">ADL174Cp</fullName>
    </submittedName>
</protein>
<dbReference type="Proteomes" id="UP000000591">
    <property type="component" value="Chromosome IV"/>
</dbReference>
<gene>
    <name evidence="2" type="ORF">AGOS_ADL174C</name>
</gene>
<dbReference type="HOGENOM" id="CLU_409412_0_0_1"/>
<dbReference type="KEGG" id="ago:AGOS_ADL174C"/>
<proteinExistence type="predicted"/>
<dbReference type="eggNOG" id="ENOG502QTPK">
    <property type="taxonomic scope" value="Eukaryota"/>
</dbReference>
<dbReference type="InterPro" id="IPR001810">
    <property type="entry name" value="F-box_dom"/>
</dbReference>
<dbReference type="FunCoup" id="Q75AU4">
    <property type="interactions" value="88"/>
</dbReference>
<evidence type="ECO:0000313" key="3">
    <source>
        <dbReference type="Proteomes" id="UP000000591"/>
    </source>
</evidence>
<dbReference type="PROSITE" id="PS50181">
    <property type="entry name" value="FBOX"/>
    <property type="match status" value="1"/>
</dbReference>
<dbReference type="RefSeq" id="NP_983922.2">
    <property type="nucleotide sequence ID" value="NM_209275.2"/>
</dbReference>
<dbReference type="InParanoid" id="Q75AU4"/>
<dbReference type="GO" id="GO:0019005">
    <property type="term" value="C:SCF ubiquitin ligase complex"/>
    <property type="evidence" value="ECO:0007669"/>
    <property type="project" value="EnsemblFungi"/>
</dbReference>
<organism evidence="2 3">
    <name type="scientific">Eremothecium gossypii (strain ATCC 10895 / CBS 109.51 / FGSC 9923 / NRRL Y-1056)</name>
    <name type="common">Yeast</name>
    <name type="synonym">Ashbya gossypii</name>
    <dbReference type="NCBI Taxonomy" id="284811"/>
    <lineage>
        <taxon>Eukaryota</taxon>
        <taxon>Fungi</taxon>
        <taxon>Dikarya</taxon>
        <taxon>Ascomycota</taxon>
        <taxon>Saccharomycotina</taxon>
        <taxon>Saccharomycetes</taxon>
        <taxon>Saccharomycetales</taxon>
        <taxon>Saccharomycetaceae</taxon>
        <taxon>Eremothecium</taxon>
    </lineage>
</organism>
<dbReference type="EMBL" id="AE016817">
    <property type="protein sequence ID" value="AAS51746.2"/>
    <property type="molecule type" value="Genomic_DNA"/>
</dbReference>